<accession>A0AA97FAZ1</accession>
<evidence type="ECO:0000256" key="1">
    <source>
        <dbReference type="ARBA" id="ARBA00022490"/>
    </source>
</evidence>
<proteinExistence type="predicted"/>
<evidence type="ECO:0000256" key="2">
    <source>
        <dbReference type="ARBA" id="ARBA00023150"/>
    </source>
</evidence>
<sequence>MYNKRRCIKINSDESAETQQDLVVEVPVTIYVNGRQAVTAMASPEMLKEYATGFLVTESVVNNPDEIESVQVDGTKVSIITLNPRKIIFSKKTVLSGCGGTATVIDYSRLPFAPKGRIFGAKRIQDAVSEIKLSEEKKGAGEIQYAGIFSASDTIAIAGDIGRDNALDKSIGAAVLKKTPLNECFAVISGRISSEIVRKCLYAQIPVIVSRGAATSLAYDIGLERDMTLLGLVSASKMILYTGGHRIVGQM</sequence>
<dbReference type="NCBIfam" id="TIGR00129">
    <property type="entry name" value="fdhD_narQ"/>
    <property type="match status" value="1"/>
</dbReference>
<organism evidence="3 4">
    <name type="scientific">Methanochimaera problematica</name>
    <dbReference type="NCBI Taxonomy" id="2609417"/>
    <lineage>
        <taxon>Archaea</taxon>
        <taxon>Methanobacteriati</taxon>
        <taxon>Methanobacteriota</taxon>
        <taxon>Stenosarchaea group</taxon>
        <taxon>Methanomicrobia</taxon>
        <taxon>Methanomicrobiales</taxon>
        <taxon>Methanomicrobiaceae</taxon>
        <taxon>Methanochimaera</taxon>
    </lineage>
</organism>
<evidence type="ECO:0000313" key="3">
    <source>
        <dbReference type="EMBL" id="WOF15567.1"/>
    </source>
</evidence>
<name>A0AA97FAZ1_9EURY</name>
<dbReference type="PANTHER" id="PTHR30592:SF1">
    <property type="entry name" value="SULFUR CARRIER PROTEIN FDHD"/>
    <property type="match status" value="1"/>
</dbReference>
<dbReference type="PIRSF" id="PIRSF015626">
    <property type="entry name" value="FdhD"/>
    <property type="match status" value="1"/>
</dbReference>
<dbReference type="Gene3D" id="3.40.140.10">
    <property type="entry name" value="Cytidine Deaminase, domain 2"/>
    <property type="match status" value="1"/>
</dbReference>
<dbReference type="InterPro" id="IPR003786">
    <property type="entry name" value="FdhD"/>
</dbReference>
<protein>
    <submittedName>
        <fullName evidence="3">Formate dehydrogenase accessory sulfurtransferase FdhD</fullName>
    </submittedName>
</protein>
<dbReference type="RefSeq" id="WP_317137140.1">
    <property type="nucleotide sequence ID" value="NZ_CP043875.1"/>
</dbReference>
<keyword evidence="4" id="KW-1185">Reference proteome</keyword>
<dbReference type="Gene3D" id="3.10.20.10">
    <property type="match status" value="1"/>
</dbReference>
<evidence type="ECO:0000313" key="4">
    <source>
        <dbReference type="Proteomes" id="UP001301797"/>
    </source>
</evidence>
<dbReference type="GeneID" id="85228932"/>
<dbReference type="AlphaFoldDB" id="A0AA97FAZ1"/>
<dbReference type="GO" id="GO:0006777">
    <property type="term" value="P:Mo-molybdopterin cofactor biosynthetic process"/>
    <property type="evidence" value="ECO:0007669"/>
    <property type="project" value="UniProtKB-KW"/>
</dbReference>
<dbReference type="SUPFAM" id="SSF53927">
    <property type="entry name" value="Cytidine deaminase-like"/>
    <property type="match status" value="1"/>
</dbReference>
<gene>
    <name evidence="3" type="primary">fdhD</name>
    <name evidence="3" type="ORF">F1737_02145</name>
</gene>
<dbReference type="KEGG" id="mefw:F1737_02145"/>
<keyword evidence="2" id="KW-0501">Molybdenum cofactor biosynthesis</keyword>
<dbReference type="GO" id="GO:0016783">
    <property type="term" value="F:sulfurtransferase activity"/>
    <property type="evidence" value="ECO:0007669"/>
    <property type="project" value="InterPro"/>
</dbReference>
<dbReference type="Pfam" id="PF02634">
    <property type="entry name" value="FdhD-NarQ"/>
    <property type="match status" value="1"/>
</dbReference>
<dbReference type="Proteomes" id="UP001301797">
    <property type="component" value="Chromosome"/>
</dbReference>
<dbReference type="EMBL" id="CP043875">
    <property type="protein sequence ID" value="WOF15567.1"/>
    <property type="molecule type" value="Genomic_DNA"/>
</dbReference>
<keyword evidence="1" id="KW-0963">Cytoplasm</keyword>
<dbReference type="InterPro" id="IPR016193">
    <property type="entry name" value="Cytidine_deaminase-like"/>
</dbReference>
<dbReference type="PANTHER" id="PTHR30592">
    <property type="entry name" value="FORMATE DEHYDROGENASE"/>
    <property type="match status" value="1"/>
</dbReference>
<reference evidence="3 4" key="1">
    <citation type="submission" date="2019-09" db="EMBL/GenBank/DDBJ databases">
        <title>The complete genome of Methanoplanus sp. FWC-SCC4.</title>
        <authorList>
            <person name="Chen S.-C."/>
            <person name="Zhou Y.-Z."/>
            <person name="Lai M.-C."/>
        </authorList>
    </citation>
    <scope>NUCLEOTIDE SEQUENCE [LARGE SCALE GENOMIC DNA]</scope>
    <source>
        <strain evidence="3 4">FWC-SCC4</strain>
    </source>
</reference>